<accession>A0AAN4YYB2</accession>
<protein>
    <recommendedName>
        <fullName evidence="7">alpha-1,2-Mannosidase</fullName>
        <ecNumber evidence="7">3.2.1.-</ecNumber>
    </recommendedName>
</protein>
<keyword evidence="8" id="KW-0175">Coiled coil</keyword>
<keyword evidence="6" id="KW-0106">Calcium</keyword>
<dbReference type="InterPro" id="IPR044674">
    <property type="entry name" value="EDEM1/2/3"/>
</dbReference>
<evidence type="ECO:0000313" key="12">
    <source>
        <dbReference type="Proteomes" id="UP001328107"/>
    </source>
</evidence>
<dbReference type="GO" id="GO:0005509">
    <property type="term" value="F:calcium ion binding"/>
    <property type="evidence" value="ECO:0007669"/>
    <property type="project" value="InterPro"/>
</dbReference>
<comment type="subcellular location">
    <subcellularLocation>
        <location evidence="1">Endoplasmic reticulum</location>
    </subcellularLocation>
</comment>
<organism evidence="11 12">
    <name type="scientific">Pristionchus mayeri</name>
    <dbReference type="NCBI Taxonomy" id="1317129"/>
    <lineage>
        <taxon>Eukaryota</taxon>
        <taxon>Metazoa</taxon>
        <taxon>Ecdysozoa</taxon>
        <taxon>Nematoda</taxon>
        <taxon>Chromadorea</taxon>
        <taxon>Rhabditida</taxon>
        <taxon>Rhabditina</taxon>
        <taxon>Diplogasteromorpha</taxon>
        <taxon>Diplogasteroidea</taxon>
        <taxon>Neodiplogasteridae</taxon>
        <taxon>Pristionchus</taxon>
    </lineage>
</organism>
<dbReference type="InterPro" id="IPR036026">
    <property type="entry name" value="Seven-hairpin_glycosidases"/>
</dbReference>
<feature type="active site" description="Proton donor" evidence="5">
    <location>
        <position position="361"/>
    </location>
</feature>
<sequence>MMTLLRVSLILLGVVALSTGEADKAALKEQVLEMFMHGYNSYMKYAWPADELMPLTCAGRVRGVTPSRGDVDDSLGNFSLTLIDTLDTLIVVGAYDEFEDAVKKVVENVRFDSDLIVSVFETNIRVLGGLISGHLMSELLRGQQPQRLKWYTDRQLLKMAVDLGDRLLPAFNTSSGLPYSRINLRNGMSDHLKRQKDTCTACGGTMLLEMAALSRLTGNPVYEEKARKAMDFLWSQRHRSSDLMGTVLDVHNGAWVRRDSGIGAGIDSYYEYCLKAYILLGDHAYLERFNRHYDAVMRYVNKGPLFFDVQMHRPTIATRSFMDSLLAFWPGLQVLKGDISEAVQMHEMLFQVVQKHKFLPEAFTHDLQVHWAEHPLRPEFIESTYFLYRATRDPHYLEVAKTVMDSLNDHVRVKCGWAGVKDIRVMTHEDRMDSFVLSETFKYLYLIFAESDDLIFDPDNYVLTTEAHFLPLHLGDSKENALPRRLMLDPDERLSDAALRSVRPVLPLYGAQKSKERLGEEARAVRERTQNVLEELNALQRHSSGQQVSPQQVCSQNAERLRAIDFNPSNPAQLQQLQEMGITLSYGEDSRLLLTHQGTAAKSQEHAQWGIIFMTEIAEMARAGSAEPSPAAPADPIYVQLLTPPHLGLPVLTGSLALYGSKLHTRANGRITIAQPLRACGTLENRNEVKDSIVIVERSDCMFIEKTRIAQAAGAVGVIVIDSNPDSAWAGSASFSMSGDTKSDDDVHVPTVFLFRKEGEWLMKVREKKREAVDQKEASPDSFLFIADHWFSTWLLHQRERRISGAKEAPICLHTDGLVARIVIDEENEGAGPLYVQFAFRFGPVSTESEPIEHQGIVERHVNHIGSIAEFESNEERHAFMNLVRSAGYHSLGLSVKDEPMTPRLANALRTAIIEETMPDSISGLTGDLTRVRCYVTDKMIPCEIVP</sequence>
<evidence type="ECO:0000259" key="10">
    <source>
        <dbReference type="Pfam" id="PF02225"/>
    </source>
</evidence>
<feature type="active site" description="Proton donor" evidence="5">
    <location>
        <position position="121"/>
    </location>
</feature>
<dbReference type="Pfam" id="PF02225">
    <property type="entry name" value="PA"/>
    <property type="match status" value="1"/>
</dbReference>
<keyword evidence="7" id="KW-0326">Glycosidase</keyword>
<dbReference type="Proteomes" id="UP001328107">
    <property type="component" value="Unassembled WGS sequence"/>
</dbReference>
<dbReference type="Gene3D" id="3.50.30.30">
    <property type="match status" value="1"/>
</dbReference>
<keyword evidence="6" id="KW-0479">Metal-binding</keyword>
<dbReference type="GO" id="GO:0004571">
    <property type="term" value="F:mannosyl-oligosaccharide 1,2-alpha-mannosidase activity"/>
    <property type="evidence" value="ECO:0007669"/>
    <property type="project" value="InterPro"/>
</dbReference>
<comment type="cofactor">
    <cofactor evidence="6">
        <name>Ca(2+)</name>
        <dbReference type="ChEBI" id="CHEBI:29108"/>
    </cofactor>
</comment>
<evidence type="ECO:0000256" key="2">
    <source>
        <dbReference type="ARBA" id="ARBA00007658"/>
    </source>
</evidence>
<dbReference type="Pfam" id="PF01532">
    <property type="entry name" value="Glyco_hydro_47"/>
    <property type="match status" value="1"/>
</dbReference>
<comment type="similarity">
    <text evidence="2 7">Belongs to the glycosyl hydrolase 47 family.</text>
</comment>
<dbReference type="EMBL" id="BTRK01000001">
    <property type="protein sequence ID" value="GMR31177.1"/>
    <property type="molecule type" value="Genomic_DNA"/>
</dbReference>
<dbReference type="SUPFAM" id="SSF48225">
    <property type="entry name" value="Seven-hairpin glycosidases"/>
    <property type="match status" value="1"/>
</dbReference>
<dbReference type="GO" id="GO:0044322">
    <property type="term" value="C:endoplasmic reticulum quality control compartment"/>
    <property type="evidence" value="ECO:0007669"/>
    <property type="project" value="GOC"/>
</dbReference>
<feature type="domain" description="PA" evidence="10">
    <location>
        <begin position="679"/>
        <end position="762"/>
    </location>
</feature>
<dbReference type="EC" id="3.2.1.-" evidence="7"/>
<feature type="signal peptide" evidence="9">
    <location>
        <begin position="1"/>
        <end position="20"/>
    </location>
</feature>
<feature type="active site" evidence="5">
    <location>
        <position position="379"/>
    </location>
</feature>
<dbReference type="InterPro" id="IPR003137">
    <property type="entry name" value="PA_domain"/>
</dbReference>
<keyword evidence="4" id="KW-0325">Glycoprotein</keyword>
<evidence type="ECO:0000256" key="5">
    <source>
        <dbReference type="PIRSR" id="PIRSR601382-1"/>
    </source>
</evidence>
<evidence type="ECO:0000256" key="9">
    <source>
        <dbReference type="SAM" id="SignalP"/>
    </source>
</evidence>
<evidence type="ECO:0000256" key="7">
    <source>
        <dbReference type="RuleBase" id="RU361193"/>
    </source>
</evidence>
<dbReference type="AlphaFoldDB" id="A0AAN4YYB2"/>
<keyword evidence="7" id="KW-0378">Hydrolase</keyword>
<proteinExistence type="inferred from homology"/>
<evidence type="ECO:0000256" key="4">
    <source>
        <dbReference type="ARBA" id="ARBA00023180"/>
    </source>
</evidence>
<dbReference type="GO" id="GO:0005975">
    <property type="term" value="P:carbohydrate metabolic process"/>
    <property type="evidence" value="ECO:0007669"/>
    <property type="project" value="InterPro"/>
</dbReference>
<dbReference type="InterPro" id="IPR012341">
    <property type="entry name" value="6hp_glycosidase-like_sf"/>
</dbReference>
<evidence type="ECO:0000256" key="1">
    <source>
        <dbReference type="ARBA" id="ARBA00004240"/>
    </source>
</evidence>
<reference evidence="12" key="1">
    <citation type="submission" date="2022-10" db="EMBL/GenBank/DDBJ databases">
        <title>Genome assembly of Pristionchus species.</title>
        <authorList>
            <person name="Yoshida K."/>
            <person name="Sommer R.J."/>
        </authorList>
    </citation>
    <scope>NUCLEOTIDE SEQUENCE [LARGE SCALE GENOMIC DNA]</scope>
    <source>
        <strain evidence="12">RS5460</strain>
    </source>
</reference>
<dbReference type="InterPro" id="IPR001382">
    <property type="entry name" value="Glyco_hydro_47"/>
</dbReference>
<evidence type="ECO:0000256" key="8">
    <source>
        <dbReference type="SAM" id="Coils"/>
    </source>
</evidence>
<gene>
    <name evidence="11" type="ORF">PMAYCL1PPCAC_01372</name>
</gene>
<evidence type="ECO:0000313" key="11">
    <source>
        <dbReference type="EMBL" id="GMR31177.1"/>
    </source>
</evidence>
<keyword evidence="12" id="KW-1185">Reference proteome</keyword>
<dbReference type="PRINTS" id="PR00747">
    <property type="entry name" value="GLYHDRLASE47"/>
</dbReference>
<keyword evidence="9" id="KW-0732">Signal</keyword>
<evidence type="ECO:0000256" key="3">
    <source>
        <dbReference type="ARBA" id="ARBA00022824"/>
    </source>
</evidence>
<feature type="binding site" evidence="6">
    <location>
        <position position="465"/>
    </location>
    <ligand>
        <name>Ca(2+)</name>
        <dbReference type="ChEBI" id="CHEBI:29108"/>
    </ligand>
</feature>
<dbReference type="PANTHER" id="PTHR45679:SF2">
    <property type="entry name" value="ER DEGRADATION-ENHANCING ALPHA-MANNOSIDASE-LIKE PROTEIN 3"/>
    <property type="match status" value="1"/>
</dbReference>
<dbReference type="InterPro" id="IPR046450">
    <property type="entry name" value="PA_dom_sf"/>
</dbReference>
<dbReference type="GO" id="GO:1904380">
    <property type="term" value="P:endoplasmic reticulum mannose trimming"/>
    <property type="evidence" value="ECO:0007669"/>
    <property type="project" value="InterPro"/>
</dbReference>
<feature type="chain" id="PRO_5042960675" description="alpha-1,2-Mannosidase" evidence="9">
    <location>
        <begin position="21"/>
        <end position="947"/>
    </location>
</feature>
<keyword evidence="3" id="KW-0256">Endoplasmic reticulum</keyword>
<dbReference type="PANTHER" id="PTHR45679">
    <property type="entry name" value="ER DEGRADATION-ENHANCING ALPHA-MANNOSIDASE-LIKE PROTEIN 2"/>
    <property type="match status" value="1"/>
</dbReference>
<name>A0AAN4YYB2_9BILA</name>
<dbReference type="SUPFAM" id="SSF52025">
    <property type="entry name" value="PA domain"/>
    <property type="match status" value="1"/>
</dbReference>
<dbReference type="Gene3D" id="1.50.10.10">
    <property type="match status" value="1"/>
</dbReference>
<comment type="caution">
    <text evidence="11">The sequence shown here is derived from an EMBL/GenBank/DDBJ whole genome shotgun (WGS) entry which is preliminary data.</text>
</comment>
<feature type="coiled-coil region" evidence="8">
    <location>
        <begin position="515"/>
        <end position="542"/>
    </location>
</feature>
<dbReference type="GO" id="GO:0016020">
    <property type="term" value="C:membrane"/>
    <property type="evidence" value="ECO:0007669"/>
    <property type="project" value="InterPro"/>
</dbReference>
<evidence type="ECO:0000256" key="6">
    <source>
        <dbReference type="PIRSR" id="PIRSR601382-2"/>
    </source>
</evidence>
<feature type="active site" evidence="5">
    <location>
        <position position="267"/>
    </location>
</feature>